<protein>
    <submittedName>
        <fullName evidence="2">Uncharacterized protein</fullName>
    </submittedName>
</protein>
<reference evidence="2" key="2">
    <citation type="submission" date="2021-04" db="EMBL/GenBank/DDBJ databases">
        <authorList>
            <person name="Podell S."/>
        </authorList>
    </citation>
    <scope>NUCLEOTIDE SEQUENCE</scope>
    <source>
        <strain evidence="2">Hildebrandi</strain>
    </source>
</reference>
<keyword evidence="1" id="KW-0472">Membrane</keyword>
<keyword evidence="1" id="KW-1133">Transmembrane helix</keyword>
<name>A0A9K3PVZ6_9STRA</name>
<sequence length="192" mass="21843">MVSSRKPARVIWASAKSQKTWIRNNRFRNAVYFLLGLSRSPPPRTLYNASRPFSVMGGLSDKEVEFLQKARGPEAQMALCLIWLKEFVSREHLDGSTGKVAPPIVARVYQFISDGFVQYNQCRKTAYTQFPFVHSQLTTFFLFVSIFFPVFVLHVCEQYSGGVSFELCDAGLFRWDARGGKRATRSVLSVPK</sequence>
<dbReference type="Proteomes" id="UP000693970">
    <property type="component" value="Unassembled WGS sequence"/>
</dbReference>
<dbReference type="OrthoDB" id="41192at2759"/>
<dbReference type="AlphaFoldDB" id="A0A9K3PVZ6"/>
<evidence type="ECO:0000256" key="1">
    <source>
        <dbReference type="SAM" id="Phobius"/>
    </source>
</evidence>
<reference evidence="2" key="1">
    <citation type="journal article" date="2021" name="Sci. Rep.">
        <title>Diploid genomic architecture of Nitzschia inconspicua, an elite biomass production diatom.</title>
        <authorList>
            <person name="Oliver A."/>
            <person name="Podell S."/>
            <person name="Pinowska A."/>
            <person name="Traller J.C."/>
            <person name="Smith S.R."/>
            <person name="McClure R."/>
            <person name="Beliaev A."/>
            <person name="Bohutskyi P."/>
            <person name="Hill E.A."/>
            <person name="Rabines A."/>
            <person name="Zheng H."/>
            <person name="Allen L.Z."/>
            <person name="Kuo A."/>
            <person name="Grigoriev I.V."/>
            <person name="Allen A.E."/>
            <person name="Hazlebeck D."/>
            <person name="Allen E.E."/>
        </authorList>
    </citation>
    <scope>NUCLEOTIDE SEQUENCE</scope>
    <source>
        <strain evidence="2">Hildebrandi</strain>
    </source>
</reference>
<keyword evidence="1" id="KW-0812">Transmembrane</keyword>
<evidence type="ECO:0000313" key="3">
    <source>
        <dbReference type="Proteomes" id="UP000693970"/>
    </source>
</evidence>
<dbReference type="EMBL" id="JAGRRH010000014">
    <property type="protein sequence ID" value="KAG7359219.1"/>
    <property type="molecule type" value="Genomic_DNA"/>
</dbReference>
<feature type="transmembrane region" description="Helical" evidence="1">
    <location>
        <begin position="137"/>
        <end position="155"/>
    </location>
</feature>
<gene>
    <name evidence="2" type="ORF">IV203_015808</name>
</gene>
<evidence type="ECO:0000313" key="2">
    <source>
        <dbReference type="EMBL" id="KAG7359219.1"/>
    </source>
</evidence>
<organism evidence="2 3">
    <name type="scientific">Nitzschia inconspicua</name>
    <dbReference type="NCBI Taxonomy" id="303405"/>
    <lineage>
        <taxon>Eukaryota</taxon>
        <taxon>Sar</taxon>
        <taxon>Stramenopiles</taxon>
        <taxon>Ochrophyta</taxon>
        <taxon>Bacillariophyta</taxon>
        <taxon>Bacillariophyceae</taxon>
        <taxon>Bacillariophycidae</taxon>
        <taxon>Bacillariales</taxon>
        <taxon>Bacillariaceae</taxon>
        <taxon>Nitzschia</taxon>
    </lineage>
</organism>
<accession>A0A9K3PVZ6</accession>
<keyword evidence="3" id="KW-1185">Reference proteome</keyword>
<proteinExistence type="predicted"/>
<comment type="caution">
    <text evidence="2">The sequence shown here is derived from an EMBL/GenBank/DDBJ whole genome shotgun (WGS) entry which is preliminary data.</text>
</comment>